<dbReference type="Proteomes" id="UP001370490">
    <property type="component" value="Unassembled WGS sequence"/>
</dbReference>
<dbReference type="PRINTS" id="PR00419">
    <property type="entry name" value="ADXRDTASE"/>
</dbReference>
<evidence type="ECO:0000256" key="5">
    <source>
        <dbReference type="ARBA" id="ARBA00023002"/>
    </source>
</evidence>
<dbReference type="Pfam" id="PF00743">
    <property type="entry name" value="FMO-like"/>
    <property type="match status" value="1"/>
</dbReference>
<evidence type="ECO:0000256" key="3">
    <source>
        <dbReference type="ARBA" id="ARBA00022827"/>
    </source>
</evidence>
<dbReference type="FunFam" id="3.50.50.60:FF:000169">
    <property type="entry name" value="Flavin-containing monooxygenase"/>
    <property type="match status" value="1"/>
</dbReference>
<dbReference type="Gene3D" id="3.50.50.60">
    <property type="entry name" value="FAD/NAD(P)-binding domain"/>
    <property type="match status" value="2"/>
</dbReference>
<keyword evidence="2 6" id="KW-0285">Flavoprotein</keyword>
<dbReference type="AlphaFoldDB" id="A0AAN8ZLS9"/>
<dbReference type="GO" id="GO:0004499">
    <property type="term" value="F:N,N-dimethylaniline monooxygenase activity"/>
    <property type="evidence" value="ECO:0007669"/>
    <property type="project" value="InterPro"/>
</dbReference>
<evidence type="ECO:0000256" key="4">
    <source>
        <dbReference type="ARBA" id="ARBA00022857"/>
    </source>
</evidence>
<dbReference type="InterPro" id="IPR020946">
    <property type="entry name" value="Flavin_mOase-like"/>
</dbReference>
<gene>
    <name evidence="7" type="ORF">RJ641_027589</name>
</gene>
<evidence type="ECO:0000313" key="7">
    <source>
        <dbReference type="EMBL" id="KAK6942212.1"/>
    </source>
</evidence>
<evidence type="ECO:0000256" key="2">
    <source>
        <dbReference type="ARBA" id="ARBA00022630"/>
    </source>
</evidence>
<dbReference type="PROSITE" id="PS51257">
    <property type="entry name" value="PROKAR_LIPOPROTEIN"/>
    <property type="match status" value="1"/>
</dbReference>
<dbReference type="InterPro" id="IPR036188">
    <property type="entry name" value="FAD/NAD-bd_sf"/>
</dbReference>
<dbReference type="PIRSF" id="PIRSF000332">
    <property type="entry name" value="FMO"/>
    <property type="match status" value="1"/>
</dbReference>
<name>A0AAN8ZLS9_9MAGN</name>
<sequence>MERRVVIIGAGMSGLLACKYLVQKGFHPIVFEADSRVGGLWKHTAESTKLQNSKGFYEFTDFLWPDSVQEIYPRHDQVMEYFESYAEHFGIVPHIKFNCIVGGIDYVGESNEEMQSWDLWSGTGKAFGSRGKWHIEVLDTEKNSTEIHEAEFVVLCIGRFSGLANIPDFPAGQGPEVFSGKVMHSMDYSALDNATAAELIKRKRIAIIGSQKTAVEIATECANANGVDNPCIMVYRSVHWNLPSIWIWGINFGYLYANRFSELLVHKPGESFFLSCLATLLSPLKWAISKFTESYIRWKLPLKKYGIVPKHSITYDLSSCAISLTAEGFYDKVEEGSITLKKSQNFRFCKEGLVVEGEAEPLKPDLVILATGYKGDEKLKNMFKSPTFQKEIMGYPHLPIPLYREMVHPRIPQLAIVGYSESVSNLYTTEVRCQWLAHFLDGNMQLPNIKVMEKDATMWAEYMKRYAGCNYRRSCIAGIPIWSNDQLCKDMGCNHKRKKVFFNELFQPYGPADYAELSSLSKKKGFFNELFQPYGPADYAELSSLSKKVVNA</sequence>
<keyword evidence="5 6" id="KW-0560">Oxidoreductase</keyword>
<dbReference type="InterPro" id="IPR050346">
    <property type="entry name" value="FMO-like"/>
</dbReference>
<keyword evidence="6 7" id="KW-0503">Monooxygenase</keyword>
<comment type="cofactor">
    <cofactor evidence="6">
        <name>FAD</name>
        <dbReference type="ChEBI" id="CHEBI:57692"/>
    </cofactor>
</comment>
<dbReference type="GO" id="GO:0050660">
    <property type="term" value="F:flavin adenine dinucleotide binding"/>
    <property type="evidence" value="ECO:0007669"/>
    <property type="project" value="InterPro"/>
</dbReference>
<dbReference type="EMBL" id="JBAMMX010000004">
    <property type="protein sequence ID" value="KAK6942212.1"/>
    <property type="molecule type" value="Genomic_DNA"/>
</dbReference>
<evidence type="ECO:0000313" key="8">
    <source>
        <dbReference type="Proteomes" id="UP001370490"/>
    </source>
</evidence>
<reference evidence="7 8" key="1">
    <citation type="submission" date="2023-12" db="EMBL/GenBank/DDBJ databases">
        <title>A high-quality genome assembly for Dillenia turbinata (Dilleniales).</title>
        <authorList>
            <person name="Chanderbali A."/>
        </authorList>
    </citation>
    <scope>NUCLEOTIDE SEQUENCE [LARGE SCALE GENOMIC DNA]</scope>
    <source>
        <strain evidence="7">LSX21</strain>
        <tissue evidence="7">Leaf</tissue>
    </source>
</reference>
<comment type="caution">
    <text evidence="7">The sequence shown here is derived from an EMBL/GenBank/DDBJ whole genome shotgun (WGS) entry which is preliminary data.</text>
</comment>
<dbReference type="FunFam" id="3.50.50.60:FF:000403">
    <property type="entry name" value="Flavin-containing monooxygenase"/>
    <property type="match status" value="1"/>
</dbReference>
<proteinExistence type="inferred from homology"/>
<dbReference type="EC" id="1.-.-.-" evidence="6"/>
<accession>A0AAN8ZLS9</accession>
<organism evidence="7 8">
    <name type="scientific">Dillenia turbinata</name>
    <dbReference type="NCBI Taxonomy" id="194707"/>
    <lineage>
        <taxon>Eukaryota</taxon>
        <taxon>Viridiplantae</taxon>
        <taxon>Streptophyta</taxon>
        <taxon>Embryophyta</taxon>
        <taxon>Tracheophyta</taxon>
        <taxon>Spermatophyta</taxon>
        <taxon>Magnoliopsida</taxon>
        <taxon>eudicotyledons</taxon>
        <taxon>Gunneridae</taxon>
        <taxon>Pentapetalae</taxon>
        <taxon>Dilleniales</taxon>
        <taxon>Dilleniaceae</taxon>
        <taxon>Dillenia</taxon>
    </lineage>
</organism>
<dbReference type="PANTHER" id="PTHR23023">
    <property type="entry name" value="DIMETHYLANILINE MONOOXYGENASE"/>
    <property type="match status" value="1"/>
</dbReference>
<dbReference type="InterPro" id="IPR000960">
    <property type="entry name" value="Flavin_mOase"/>
</dbReference>
<dbReference type="GO" id="GO:0050661">
    <property type="term" value="F:NADP binding"/>
    <property type="evidence" value="ECO:0007669"/>
    <property type="project" value="InterPro"/>
</dbReference>
<dbReference type="SUPFAM" id="SSF51905">
    <property type="entry name" value="FAD/NAD(P)-binding domain"/>
    <property type="match status" value="2"/>
</dbReference>
<comment type="similarity">
    <text evidence="1 6">Belongs to the FMO family.</text>
</comment>
<evidence type="ECO:0000256" key="1">
    <source>
        <dbReference type="ARBA" id="ARBA00009183"/>
    </source>
</evidence>
<keyword evidence="8" id="KW-1185">Reference proteome</keyword>
<evidence type="ECO:0000256" key="6">
    <source>
        <dbReference type="RuleBase" id="RU361177"/>
    </source>
</evidence>
<protein>
    <recommendedName>
        <fullName evidence="6">Flavin-containing monooxygenase</fullName>
        <ecNumber evidence="6">1.-.-.-</ecNumber>
    </recommendedName>
</protein>
<keyword evidence="3 6" id="KW-0274">FAD</keyword>
<keyword evidence="4" id="KW-0521">NADP</keyword>